<feature type="compositionally biased region" description="Pro residues" evidence="1">
    <location>
        <begin position="199"/>
        <end position="208"/>
    </location>
</feature>
<name>A0AAD6Y6C0_9AGAR</name>
<sequence>MRKCRLLPPLGSISRHKTMVNYTSAAPKCRPSAAPGGRWRQFGATDGTFTLPPLPHQSAAPANAPPRQRTAPVDVSRALPYSRGERALEPLGSEFLVPDSSAVTPSNDPLNYLGSFNASGFSFNKTTFSGGGLGSGPTGTSTSSTMHISVPNFAGYGVDTGAYEVFDFSLAGFDANGFDAEGYTRSRRPLAPVLEDVPLLPPPPPSSMPAPRDEETTIILPPLPAIAIPSSTTLSSSTPAQPRRSTRARKRADSPPPTVPNPTKKTRKRAAALDLEIDG</sequence>
<dbReference type="EMBL" id="JARJCW010000085">
    <property type="protein sequence ID" value="KAJ7196260.1"/>
    <property type="molecule type" value="Genomic_DNA"/>
</dbReference>
<evidence type="ECO:0000313" key="2">
    <source>
        <dbReference type="EMBL" id="KAJ7196260.1"/>
    </source>
</evidence>
<keyword evidence="3" id="KW-1185">Reference proteome</keyword>
<accession>A0AAD6Y6C0</accession>
<comment type="caution">
    <text evidence="2">The sequence shown here is derived from an EMBL/GenBank/DDBJ whole genome shotgun (WGS) entry which is preliminary data.</text>
</comment>
<gene>
    <name evidence="2" type="ORF">GGX14DRAFT_673484</name>
</gene>
<reference evidence="2" key="1">
    <citation type="submission" date="2023-03" db="EMBL/GenBank/DDBJ databases">
        <title>Massive genome expansion in bonnet fungi (Mycena s.s.) driven by repeated elements and novel gene families across ecological guilds.</title>
        <authorList>
            <consortium name="Lawrence Berkeley National Laboratory"/>
            <person name="Harder C.B."/>
            <person name="Miyauchi S."/>
            <person name="Viragh M."/>
            <person name="Kuo A."/>
            <person name="Thoen E."/>
            <person name="Andreopoulos B."/>
            <person name="Lu D."/>
            <person name="Skrede I."/>
            <person name="Drula E."/>
            <person name="Henrissat B."/>
            <person name="Morin E."/>
            <person name="Kohler A."/>
            <person name="Barry K."/>
            <person name="LaButti K."/>
            <person name="Morin E."/>
            <person name="Salamov A."/>
            <person name="Lipzen A."/>
            <person name="Mereny Z."/>
            <person name="Hegedus B."/>
            <person name="Baldrian P."/>
            <person name="Stursova M."/>
            <person name="Weitz H."/>
            <person name="Taylor A."/>
            <person name="Grigoriev I.V."/>
            <person name="Nagy L.G."/>
            <person name="Martin F."/>
            <person name="Kauserud H."/>
        </authorList>
    </citation>
    <scope>NUCLEOTIDE SEQUENCE</scope>
    <source>
        <strain evidence="2">9144</strain>
    </source>
</reference>
<evidence type="ECO:0000313" key="3">
    <source>
        <dbReference type="Proteomes" id="UP001219525"/>
    </source>
</evidence>
<proteinExistence type="predicted"/>
<dbReference type="AlphaFoldDB" id="A0AAD6Y6C0"/>
<dbReference type="Proteomes" id="UP001219525">
    <property type="component" value="Unassembled WGS sequence"/>
</dbReference>
<organism evidence="2 3">
    <name type="scientific">Mycena pura</name>
    <dbReference type="NCBI Taxonomy" id="153505"/>
    <lineage>
        <taxon>Eukaryota</taxon>
        <taxon>Fungi</taxon>
        <taxon>Dikarya</taxon>
        <taxon>Basidiomycota</taxon>
        <taxon>Agaricomycotina</taxon>
        <taxon>Agaricomycetes</taxon>
        <taxon>Agaricomycetidae</taxon>
        <taxon>Agaricales</taxon>
        <taxon>Marasmiineae</taxon>
        <taxon>Mycenaceae</taxon>
        <taxon>Mycena</taxon>
    </lineage>
</organism>
<protein>
    <submittedName>
        <fullName evidence="2">Uncharacterized protein</fullName>
    </submittedName>
</protein>
<feature type="region of interest" description="Disordered" evidence="1">
    <location>
        <begin position="45"/>
        <end position="73"/>
    </location>
</feature>
<feature type="compositionally biased region" description="Low complexity" evidence="1">
    <location>
        <begin position="225"/>
        <end position="238"/>
    </location>
</feature>
<feature type="region of interest" description="Disordered" evidence="1">
    <location>
        <begin position="194"/>
        <end position="279"/>
    </location>
</feature>
<evidence type="ECO:0000256" key="1">
    <source>
        <dbReference type="SAM" id="MobiDB-lite"/>
    </source>
</evidence>